<dbReference type="InterPro" id="IPR029058">
    <property type="entry name" value="AB_hydrolase_fold"/>
</dbReference>
<dbReference type="Pfam" id="PF00561">
    <property type="entry name" value="Abhydrolase_1"/>
    <property type="match status" value="1"/>
</dbReference>
<feature type="domain" description="AB hydrolase-1" evidence="1">
    <location>
        <begin position="14"/>
        <end position="130"/>
    </location>
</feature>
<reference evidence="2 3" key="1">
    <citation type="journal article" date="2024" name="Int. J. Syst. Evol. Microbiol.">
        <title>Clostridium omnivorum sp. nov., isolated from anoxic soil under the treatment of reductive soil disinfestation.</title>
        <authorList>
            <person name="Ueki A."/>
            <person name="Tonouchi A."/>
            <person name="Kaku N."/>
            <person name="Honma S."/>
            <person name="Ueki K."/>
        </authorList>
    </citation>
    <scope>NUCLEOTIDE SEQUENCE [LARGE SCALE GENOMIC DNA]</scope>
    <source>
        <strain evidence="2 3">E14</strain>
    </source>
</reference>
<dbReference type="RefSeq" id="WP_264851163.1">
    <property type="nucleotide sequence ID" value="NZ_BRXR01000001.1"/>
</dbReference>
<dbReference type="InterPro" id="IPR000073">
    <property type="entry name" value="AB_hydrolase_1"/>
</dbReference>
<dbReference type="Gene3D" id="3.40.50.1820">
    <property type="entry name" value="alpha/beta hydrolase"/>
    <property type="match status" value="1"/>
</dbReference>
<keyword evidence="2" id="KW-0378">Hydrolase</keyword>
<name>A0ABQ5N9S2_9CLOT</name>
<dbReference type="SUPFAM" id="SSF53474">
    <property type="entry name" value="alpha/beta-Hydrolases"/>
    <property type="match status" value="1"/>
</dbReference>
<proteinExistence type="predicted"/>
<gene>
    <name evidence="2" type="ORF">bsdE14_32490</name>
</gene>
<protein>
    <submittedName>
        <fullName evidence="2">Alpha/beta hydrolase</fullName>
    </submittedName>
</protein>
<dbReference type="EMBL" id="BRXR01000001">
    <property type="protein sequence ID" value="GLC31839.1"/>
    <property type="molecule type" value="Genomic_DNA"/>
</dbReference>
<evidence type="ECO:0000313" key="2">
    <source>
        <dbReference type="EMBL" id="GLC31839.1"/>
    </source>
</evidence>
<accession>A0ABQ5N9S2</accession>
<evidence type="ECO:0000259" key="1">
    <source>
        <dbReference type="Pfam" id="PF00561"/>
    </source>
</evidence>
<keyword evidence="3" id="KW-1185">Reference proteome</keyword>
<evidence type="ECO:0000313" key="3">
    <source>
        <dbReference type="Proteomes" id="UP001208567"/>
    </source>
</evidence>
<sequence>MNFKIVGNPNNPKILLIHAMFVSSDSFEALSEYLKEDYFLIIPTLDGHDVNENSIFMSLEDEADKILSYLKQNNIENLDFILGTSLGAIIAFELYKRNEVQINKVFLDGGPFFNFGPFLQTIAFKKFWGICNSIRKDSKNALKKLDSLFPGSGNNMLQVCSHITMLSVRNLAHACYSFSLPKLDEAAQKPIIFLYGTKEPARMCIPRLRRYKYSAIIKKVGYKHCGYLLSNPKDYARMLNEK</sequence>
<organism evidence="2 3">
    <name type="scientific">Clostridium omnivorum</name>
    <dbReference type="NCBI Taxonomy" id="1604902"/>
    <lineage>
        <taxon>Bacteria</taxon>
        <taxon>Bacillati</taxon>
        <taxon>Bacillota</taxon>
        <taxon>Clostridia</taxon>
        <taxon>Eubacteriales</taxon>
        <taxon>Clostridiaceae</taxon>
        <taxon>Clostridium</taxon>
    </lineage>
</organism>
<dbReference type="Proteomes" id="UP001208567">
    <property type="component" value="Unassembled WGS sequence"/>
</dbReference>
<comment type="caution">
    <text evidence="2">The sequence shown here is derived from an EMBL/GenBank/DDBJ whole genome shotgun (WGS) entry which is preliminary data.</text>
</comment>
<dbReference type="GO" id="GO:0016787">
    <property type="term" value="F:hydrolase activity"/>
    <property type="evidence" value="ECO:0007669"/>
    <property type="project" value="UniProtKB-KW"/>
</dbReference>